<feature type="compositionally biased region" description="Polar residues" evidence="2">
    <location>
        <begin position="747"/>
        <end position="765"/>
    </location>
</feature>
<evidence type="ECO:0000313" key="4">
    <source>
        <dbReference type="Proteomes" id="UP001313282"/>
    </source>
</evidence>
<proteinExistence type="predicted"/>
<feature type="region of interest" description="Disordered" evidence="2">
    <location>
        <begin position="1"/>
        <end position="82"/>
    </location>
</feature>
<evidence type="ECO:0000256" key="1">
    <source>
        <dbReference type="SAM" id="Coils"/>
    </source>
</evidence>
<feature type="coiled-coil region" evidence="1">
    <location>
        <begin position="117"/>
        <end position="172"/>
    </location>
</feature>
<keyword evidence="4" id="KW-1185">Reference proteome</keyword>
<feature type="compositionally biased region" description="Polar residues" evidence="2">
    <location>
        <begin position="577"/>
        <end position="597"/>
    </location>
</feature>
<reference evidence="3 4" key="1">
    <citation type="submission" date="2019-10" db="EMBL/GenBank/DDBJ databases">
        <authorList>
            <person name="Palmer J.M."/>
        </authorList>
    </citation>
    <scope>NUCLEOTIDE SEQUENCE [LARGE SCALE GENOMIC DNA]</scope>
    <source>
        <strain evidence="3 4">TWF718</strain>
    </source>
</reference>
<protein>
    <submittedName>
        <fullName evidence="3">Uncharacterized protein</fullName>
    </submittedName>
</protein>
<dbReference type="Proteomes" id="UP001313282">
    <property type="component" value="Unassembled WGS sequence"/>
</dbReference>
<evidence type="ECO:0000313" key="3">
    <source>
        <dbReference type="EMBL" id="KAK6356081.1"/>
    </source>
</evidence>
<comment type="caution">
    <text evidence="3">The sequence shown here is derived from an EMBL/GenBank/DDBJ whole genome shotgun (WGS) entry which is preliminary data.</text>
</comment>
<feature type="region of interest" description="Disordered" evidence="2">
    <location>
        <begin position="572"/>
        <end position="598"/>
    </location>
</feature>
<accession>A0AAN8N4C8</accession>
<dbReference type="EMBL" id="JAVHNR010000001">
    <property type="protein sequence ID" value="KAK6356081.1"/>
    <property type="molecule type" value="Genomic_DNA"/>
</dbReference>
<feature type="region of interest" description="Disordered" evidence="2">
    <location>
        <begin position="612"/>
        <end position="631"/>
    </location>
</feature>
<feature type="compositionally biased region" description="Polar residues" evidence="2">
    <location>
        <begin position="497"/>
        <end position="510"/>
    </location>
</feature>
<feature type="compositionally biased region" description="Low complexity" evidence="2">
    <location>
        <begin position="1"/>
        <end position="22"/>
    </location>
</feature>
<feature type="region of interest" description="Disordered" evidence="2">
    <location>
        <begin position="480"/>
        <end position="511"/>
    </location>
</feature>
<name>A0AAN8N4C8_9PEZI</name>
<feature type="compositionally biased region" description="Polar residues" evidence="2">
    <location>
        <begin position="714"/>
        <end position="730"/>
    </location>
</feature>
<gene>
    <name evidence="3" type="ORF">TWF718_000455</name>
</gene>
<feature type="compositionally biased region" description="Polar residues" evidence="2">
    <location>
        <begin position="775"/>
        <end position="790"/>
    </location>
</feature>
<dbReference type="AlphaFoldDB" id="A0AAN8N4C8"/>
<sequence>MLGFGSLFGSKKGGANNTSTLPTPNPNGEQRNQKKSASGYETGYQNHIAGDPSQTHRRSDVGIRSNGSLSDTQGMGSGSRENLGSIRSRLVDQFQSSLNTTISNSIHNVCKHWDSQIHNLESNYQGILEERNNFKSDNQKLASKVKALEEKIKALETEVEAKVTLFRELQSEHLKTVSSRKLAPSSSAISQVFEDLERTIKDGVFARLVRLNMDDPCIQALSRHQPFFEAVEATMVENISPSAFEAVQESERKGLLLWVIRGVIHDVLNQKIMKIHMPGLNSSELQVMQKILDIISLSEKCQGIKSVHEWRADTYRRLAYWAENVEELKKHTENSAEVGEIRQVFSDLIDGTTKDITKILEPLCDNSLKGKNFSSFITNIVHQAFQFSILIGSQTARYELRRGAGKTDDFKLVPDHLGESADTANNWNVSLFYTVPALVKTSSEDGEVYDVPELLVHGKTYALFIFGDSAKEQQDAVENATMRPTSSTNRGDLEDQNIGTITNSETSENPLNGALDETRGMQITPARPKSPTIYSSTKPLYADTLRNGFNQSATEFSEIILEQEPIVIPTYKDVGSGDQTPKNKPNGVTTSTTSGMSESDALGEAFDMASQLGSGAQGARHQGESTKAKQVITQPGSLELQSQAIQNSQKELLEDLPSSEYLPRPTEIQALSTRPKTPSITEQATLLQQETLGAIQESRSLSQDLMETEPTPPRIQTQGSATPVSHTTLAASEAETSHPQVPFGIQLQPSLKPSTPPISQNQEPTLQGELKHWQPNPQLTNSDNETSLMKTSHCHQETLSKRQRRKLKHHNGDCSPRGKGSRR</sequence>
<evidence type="ECO:0000256" key="2">
    <source>
        <dbReference type="SAM" id="MobiDB-lite"/>
    </source>
</evidence>
<organism evidence="3 4">
    <name type="scientific">Orbilia javanica</name>
    <dbReference type="NCBI Taxonomy" id="47235"/>
    <lineage>
        <taxon>Eukaryota</taxon>
        <taxon>Fungi</taxon>
        <taxon>Dikarya</taxon>
        <taxon>Ascomycota</taxon>
        <taxon>Pezizomycotina</taxon>
        <taxon>Orbiliomycetes</taxon>
        <taxon>Orbiliales</taxon>
        <taxon>Orbiliaceae</taxon>
        <taxon>Orbilia</taxon>
    </lineage>
</organism>
<feature type="region of interest" description="Disordered" evidence="2">
    <location>
        <begin position="703"/>
        <end position="823"/>
    </location>
</feature>
<feature type="compositionally biased region" description="Polar residues" evidence="2">
    <location>
        <begin position="65"/>
        <end position="82"/>
    </location>
</feature>
<keyword evidence="1" id="KW-0175">Coiled coil</keyword>